<comment type="similarity">
    <text evidence="1 2">Belongs to the Iojap/RsfS family.</text>
</comment>
<evidence type="ECO:0000313" key="4">
    <source>
        <dbReference type="Proteomes" id="UP000298588"/>
    </source>
</evidence>
<evidence type="ECO:0000313" key="3">
    <source>
        <dbReference type="EMBL" id="QCK85649.1"/>
    </source>
</evidence>
<dbReference type="GO" id="GO:0042256">
    <property type="term" value="P:cytosolic ribosome assembly"/>
    <property type="evidence" value="ECO:0007669"/>
    <property type="project" value="UniProtKB-UniRule"/>
</dbReference>
<keyword evidence="2" id="KW-0810">Translation regulation</keyword>
<protein>
    <recommendedName>
        <fullName evidence="2">Ribosomal silencing factor RsfS</fullName>
    </recommendedName>
</protein>
<dbReference type="KEGG" id="paqt:E8L99_07660"/>
<dbReference type="GO" id="GO:0017148">
    <property type="term" value="P:negative regulation of translation"/>
    <property type="evidence" value="ECO:0007669"/>
    <property type="project" value="UniProtKB-UniRule"/>
</dbReference>
<comment type="subunit">
    <text evidence="2">Interacts with ribosomal protein uL14 (rplN).</text>
</comment>
<dbReference type="PANTHER" id="PTHR21043">
    <property type="entry name" value="IOJAP SUPERFAMILY ORTHOLOG"/>
    <property type="match status" value="1"/>
</dbReference>
<dbReference type="HAMAP" id="MF_01477">
    <property type="entry name" value="Iojap_RsfS"/>
    <property type="match status" value="1"/>
</dbReference>
<dbReference type="EMBL" id="CP039865">
    <property type="protein sequence ID" value="QCK85649.1"/>
    <property type="molecule type" value="Genomic_DNA"/>
</dbReference>
<dbReference type="NCBIfam" id="TIGR00090">
    <property type="entry name" value="rsfS_iojap_ybeB"/>
    <property type="match status" value="1"/>
</dbReference>
<dbReference type="OrthoDB" id="9793681at2"/>
<name>A0A4D7QIS9_9HYPH</name>
<keyword evidence="4" id="KW-1185">Reference proteome</keyword>
<evidence type="ECO:0000256" key="1">
    <source>
        <dbReference type="ARBA" id="ARBA00010574"/>
    </source>
</evidence>
<sequence>MSPAPAEVLKIVLDILDDNKAEEVQTIDLKGKTSIADAMVVSSGRSHRHVGALADYVVQALKEAGLSQVRVEGVPACDWVLVDAGDVIVHIFRPEVRLFYNLEKMWTAARPDDRLAG</sequence>
<dbReference type="GO" id="GO:0090071">
    <property type="term" value="P:negative regulation of ribosome biogenesis"/>
    <property type="evidence" value="ECO:0007669"/>
    <property type="project" value="UniProtKB-UniRule"/>
</dbReference>
<organism evidence="3 4">
    <name type="scientific">Phreatobacter aquaticus</name>
    <dbReference type="NCBI Taxonomy" id="2570229"/>
    <lineage>
        <taxon>Bacteria</taxon>
        <taxon>Pseudomonadati</taxon>
        <taxon>Pseudomonadota</taxon>
        <taxon>Alphaproteobacteria</taxon>
        <taxon>Hyphomicrobiales</taxon>
        <taxon>Phreatobacteraceae</taxon>
        <taxon>Phreatobacter</taxon>
    </lineage>
</organism>
<dbReference type="RefSeq" id="WP_137098983.1">
    <property type="nucleotide sequence ID" value="NZ_CP039865.1"/>
</dbReference>
<dbReference type="AlphaFoldDB" id="A0A4D7QIS9"/>
<keyword evidence="2" id="KW-0963">Cytoplasm</keyword>
<comment type="function">
    <text evidence="2">Functions as a ribosomal silencing factor. Interacts with ribosomal protein uL14 (rplN), blocking formation of intersubunit bridge B8. Prevents association of the 30S and 50S ribosomal subunits and the formation of functional ribosomes, thus repressing translation.</text>
</comment>
<reference evidence="3 4" key="1">
    <citation type="submission" date="2019-04" db="EMBL/GenBank/DDBJ databases">
        <title>Phreatobacter aquaticus sp. nov.</title>
        <authorList>
            <person name="Choi A."/>
            <person name="Baek K."/>
        </authorList>
    </citation>
    <scope>NUCLEOTIDE SEQUENCE [LARGE SCALE GENOMIC DNA]</scope>
    <source>
        <strain evidence="3 4">NMCR1094</strain>
    </source>
</reference>
<comment type="subcellular location">
    <subcellularLocation>
        <location evidence="2">Cytoplasm</location>
    </subcellularLocation>
</comment>
<dbReference type="InterPro" id="IPR004394">
    <property type="entry name" value="Iojap/RsfS/C7orf30"/>
</dbReference>
<dbReference type="InterPro" id="IPR043519">
    <property type="entry name" value="NT_sf"/>
</dbReference>
<accession>A0A4D7QIS9</accession>
<dbReference type="GO" id="GO:0043023">
    <property type="term" value="F:ribosomal large subunit binding"/>
    <property type="evidence" value="ECO:0007669"/>
    <property type="project" value="TreeGrafter"/>
</dbReference>
<dbReference type="PANTHER" id="PTHR21043:SF0">
    <property type="entry name" value="MITOCHONDRIAL ASSEMBLY OF RIBOSOMAL LARGE SUBUNIT PROTEIN 1"/>
    <property type="match status" value="1"/>
</dbReference>
<evidence type="ECO:0000256" key="2">
    <source>
        <dbReference type="HAMAP-Rule" id="MF_01477"/>
    </source>
</evidence>
<dbReference type="SUPFAM" id="SSF81301">
    <property type="entry name" value="Nucleotidyltransferase"/>
    <property type="match status" value="1"/>
</dbReference>
<dbReference type="Gene3D" id="3.30.460.10">
    <property type="entry name" value="Beta Polymerase, domain 2"/>
    <property type="match status" value="1"/>
</dbReference>
<gene>
    <name evidence="2 3" type="primary">rsfS</name>
    <name evidence="3" type="ORF">E8L99_07660</name>
</gene>
<proteinExistence type="inferred from homology"/>
<dbReference type="Pfam" id="PF02410">
    <property type="entry name" value="RsfS"/>
    <property type="match status" value="1"/>
</dbReference>
<dbReference type="GO" id="GO:0005737">
    <property type="term" value="C:cytoplasm"/>
    <property type="evidence" value="ECO:0007669"/>
    <property type="project" value="UniProtKB-SubCell"/>
</dbReference>
<keyword evidence="2" id="KW-0678">Repressor</keyword>
<dbReference type="Proteomes" id="UP000298588">
    <property type="component" value="Chromosome"/>
</dbReference>